<feature type="transmembrane region" description="Helical" evidence="6">
    <location>
        <begin position="21"/>
        <end position="43"/>
    </location>
</feature>
<feature type="transmembrane region" description="Helical" evidence="6">
    <location>
        <begin position="234"/>
        <end position="255"/>
    </location>
</feature>
<dbReference type="InterPro" id="IPR051449">
    <property type="entry name" value="ABC-2_transporter_component"/>
</dbReference>
<protein>
    <submittedName>
        <fullName evidence="8">ABC transporter permease</fullName>
    </submittedName>
</protein>
<dbReference type="Proteomes" id="UP000298285">
    <property type="component" value="Unassembled WGS sequence"/>
</dbReference>
<comment type="caution">
    <text evidence="8">The sequence shown here is derived from an EMBL/GenBank/DDBJ whole genome shotgun (WGS) entry which is preliminary data.</text>
</comment>
<dbReference type="PANTHER" id="PTHR30294">
    <property type="entry name" value="MEMBRANE COMPONENT OF ABC TRANSPORTER YHHJ-RELATED"/>
    <property type="match status" value="1"/>
</dbReference>
<evidence type="ECO:0000256" key="6">
    <source>
        <dbReference type="SAM" id="Phobius"/>
    </source>
</evidence>
<proteinExistence type="predicted"/>
<evidence type="ECO:0000313" key="9">
    <source>
        <dbReference type="Proteomes" id="UP000298285"/>
    </source>
</evidence>
<feature type="transmembrane region" description="Helical" evidence="6">
    <location>
        <begin position="304"/>
        <end position="324"/>
    </location>
</feature>
<dbReference type="RefSeq" id="WP_135104221.1">
    <property type="nucleotide sequence ID" value="NZ_JADGKW010000001.1"/>
</dbReference>
<evidence type="ECO:0000256" key="5">
    <source>
        <dbReference type="ARBA" id="ARBA00023136"/>
    </source>
</evidence>
<feature type="transmembrane region" description="Helical" evidence="6">
    <location>
        <begin position="190"/>
        <end position="213"/>
    </location>
</feature>
<sequence length="396" mass="44750">MKKQLNIISTYIIREFKTIATSYSILLVLIGGIFIYGLLYNYMYQPNLIRSAPVVVVDMSHSPLSREYTRLLEASPQVTIHSFSTDINSAEELMKKQETIGIIYIPQDFETRMGRGQQSVFLAMGNTSAFLNFASIQEATVGAMLELDARHRSDMIVFLPLTTLYTMSQSQTVNIVGSHLFNYTEGYGSYLIPAVLIVIIFQTLMMMIGMITGNERHEKSILYYEKNGLRFGNMALIILSKTFVYSMLYSVFAYFLIGLLPKIFSIPDIGNTGEIITLLIPFFLASCFFGFTCSIFYTDSESPILMVAFFSVGLVFLSGISYPLELMPWYWQAVHYIIPAPSGVLAYIKVNSMGASLADIKTEYITLWIQCFVYFITACLAYRYNIKKAKAESIIA</sequence>
<reference evidence="8 9" key="1">
    <citation type="submission" date="2019-03" db="EMBL/GenBank/DDBJ databases">
        <title>Diversity of the mouse oral microbiome.</title>
        <authorList>
            <person name="Joseph S."/>
            <person name="Aduse-Opoku J."/>
            <person name="Curtis M."/>
            <person name="Wade W."/>
            <person name="Hashim A."/>
        </authorList>
    </citation>
    <scope>NUCLEOTIDE SEQUENCE [LARGE SCALE GENOMIC DNA]</scope>
    <source>
        <strain evidence="8 9">P11</strain>
    </source>
</reference>
<evidence type="ECO:0000256" key="3">
    <source>
        <dbReference type="ARBA" id="ARBA00022692"/>
    </source>
</evidence>
<accession>A0A4Y9ISM0</accession>
<keyword evidence="2" id="KW-1003">Cell membrane</keyword>
<organism evidence="8 9">
    <name type="scientific">Dysgonomonas mossii</name>
    <dbReference type="NCBI Taxonomy" id="163665"/>
    <lineage>
        <taxon>Bacteria</taxon>
        <taxon>Pseudomonadati</taxon>
        <taxon>Bacteroidota</taxon>
        <taxon>Bacteroidia</taxon>
        <taxon>Bacteroidales</taxon>
        <taxon>Dysgonomonadaceae</taxon>
        <taxon>Dysgonomonas</taxon>
    </lineage>
</organism>
<dbReference type="EMBL" id="SPPK01000001">
    <property type="protein sequence ID" value="TFU91206.1"/>
    <property type="molecule type" value="Genomic_DNA"/>
</dbReference>
<evidence type="ECO:0000259" key="7">
    <source>
        <dbReference type="Pfam" id="PF12698"/>
    </source>
</evidence>
<keyword evidence="4 6" id="KW-1133">Transmembrane helix</keyword>
<evidence type="ECO:0000256" key="2">
    <source>
        <dbReference type="ARBA" id="ARBA00022475"/>
    </source>
</evidence>
<evidence type="ECO:0000256" key="1">
    <source>
        <dbReference type="ARBA" id="ARBA00004651"/>
    </source>
</evidence>
<evidence type="ECO:0000313" key="8">
    <source>
        <dbReference type="EMBL" id="TFU91206.1"/>
    </source>
</evidence>
<dbReference type="InterPro" id="IPR013525">
    <property type="entry name" value="ABC2_TM"/>
</dbReference>
<evidence type="ECO:0000256" key="4">
    <source>
        <dbReference type="ARBA" id="ARBA00022989"/>
    </source>
</evidence>
<dbReference type="PANTHER" id="PTHR30294:SF46">
    <property type="entry name" value="ABC TRANSPORTER PERMEASE"/>
    <property type="match status" value="1"/>
</dbReference>
<dbReference type="GO" id="GO:0005886">
    <property type="term" value="C:plasma membrane"/>
    <property type="evidence" value="ECO:0007669"/>
    <property type="project" value="UniProtKB-SubCell"/>
</dbReference>
<dbReference type="Gene3D" id="3.40.1710.10">
    <property type="entry name" value="abc type-2 transporter like domain"/>
    <property type="match status" value="1"/>
</dbReference>
<dbReference type="Pfam" id="PF12698">
    <property type="entry name" value="ABC2_membrane_3"/>
    <property type="match status" value="1"/>
</dbReference>
<keyword evidence="3 6" id="KW-0812">Transmembrane</keyword>
<dbReference type="GO" id="GO:0140359">
    <property type="term" value="F:ABC-type transporter activity"/>
    <property type="evidence" value="ECO:0007669"/>
    <property type="project" value="InterPro"/>
</dbReference>
<name>A0A4Y9ISM0_9BACT</name>
<gene>
    <name evidence="8" type="ORF">E4T88_04270</name>
</gene>
<comment type="subcellular location">
    <subcellularLocation>
        <location evidence="1">Cell membrane</location>
        <topology evidence="1">Multi-pass membrane protein</topology>
    </subcellularLocation>
</comment>
<dbReference type="AlphaFoldDB" id="A0A4Y9ISM0"/>
<feature type="domain" description="ABC-2 type transporter transmembrane" evidence="7">
    <location>
        <begin position="25"/>
        <end position="379"/>
    </location>
</feature>
<feature type="transmembrane region" description="Helical" evidence="6">
    <location>
        <begin position="275"/>
        <end position="297"/>
    </location>
</feature>
<feature type="transmembrane region" description="Helical" evidence="6">
    <location>
        <begin position="365"/>
        <end position="384"/>
    </location>
</feature>
<dbReference type="OrthoDB" id="9811522at2"/>
<keyword evidence="5 6" id="KW-0472">Membrane</keyword>